<accession>A0A2P4UG13</accession>
<keyword evidence="3" id="KW-1185">Reference proteome</keyword>
<keyword evidence="1" id="KW-0812">Transmembrane</keyword>
<proteinExistence type="predicted"/>
<organism evidence="2 3">
    <name type="scientific">Actinomadura rubteroloni</name>
    <dbReference type="NCBI Taxonomy" id="1926885"/>
    <lineage>
        <taxon>Bacteria</taxon>
        <taxon>Bacillati</taxon>
        <taxon>Actinomycetota</taxon>
        <taxon>Actinomycetes</taxon>
        <taxon>Streptosporangiales</taxon>
        <taxon>Thermomonosporaceae</taxon>
        <taxon>Actinomadura</taxon>
    </lineage>
</organism>
<dbReference type="AlphaFoldDB" id="A0A2P4UG13"/>
<feature type="transmembrane region" description="Helical" evidence="1">
    <location>
        <begin position="76"/>
        <end position="98"/>
    </location>
</feature>
<feature type="transmembrane region" description="Helical" evidence="1">
    <location>
        <begin position="37"/>
        <end position="56"/>
    </location>
</feature>
<reference evidence="2 3" key="1">
    <citation type="journal article" date="2017" name="Chemistry">
        <title>Isolation, Biosynthesis and Chemical Modifications of Rubterolones A-F: Rare Tropolone Alkaloids from Actinomadura sp. 5-2.</title>
        <authorList>
            <person name="Guo H."/>
            <person name="Benndorf R."/>
            <person name="Leichnitz D."/>
            <person name="Klassen J.L."/>
            <person name="Vollmers J."/>
            <person name="Gorls H."/>
            <person name="Steinacker M."/>
            <person name="Weigel C."/>
            <person name="Dahse H.M."/>
            <person name="Kaster A.K."/>
            <person name="de Beer Z.W."/>
            <person name="Poulsen M."/>
            <person name="Beemelmanns C."/>
        </authorList>
    </citation>
    <scope>NUCLEOTIDE SEQUENCE [LARGE SCALE GENOMIC DNA]</scope>
    <source>
        <strain evidence="2 3">5-2</strain>
    </source>
</reference>
<dbReference type="Pfam" id="PF05437">
    <property type="entry name" value="AzlD"/>
    <property type="match status" value="1"/>
</dbReference>
<protein>
    <submittedName>
        <fullName evidence="2">Branched-chain amino acid transport protein (AzlD)</fullName>
    </submittedName>
</protein>
<keyword evidence="1" id="KW-0472">Membrane</keyword>
<dbReference type="EMBL" id="MTBP01000002">
    <property type="protein sequence ID" value="POM23975.1"/>
    <property type="molecule type" value="Genomic_DNA"/>
</dbReference>
<dbReference type="RefSeq" id="WP_103563151.1">
    <property type="nucleotide sequence ID" value="NZ_MTBP01000002.1"/>
</dbReference>
<dbReference type="InterPro" id="IPR008407">
    <property type="entry name" value="Brnchd-chn_aa_trnsp_AzlD"/>
</dbReference>
<feature type="transmembrane region" description="Helical" evidence="1">
    <location>
        <begin position="6"/>
        <end position="25"/>
    </location>
</feature>
<evidence type="ECO:0000256" key="1">
    <source>
        <dbReference type="SAM" id="Phobius"/>
    </source>
</evidence>
<gene>
    <name evidence="2" type="ORF">BTM25_26020</name>
</gene>
<keyword evidence="1" id="KW-1133">Transmembrane helix</keyword>
<sequence>MSVWIAVTVTGVGCYLLKLAGLVAPQRVLDDPRVRRFTELVPVALLASLVAVQTFTTAGDLRLDGARVAGVTAAGIAFLLRAPFLVALVTAAVVAAGLRLL</sequence>
<comment type="caution">
    <text evidence="2">The sequence shown here is derived from an EMBL/GenBank/DDBJ whole genome shotgun (WGS) entry which is preliminary data.</text>
</comment>
<evidence type="ECO:0000313" key="3">
    <source>
        <dbReference type="Proteomes" id="UP000242367"/>
    </source>
</evidence>
<evidence type="ECO:0000313" key="2">
    <source>
        <dbReference type="EMBL" id="POM23975.1"/>
    </source>
</evidence>
<name>A0A2P4UG13_9ACTN</name>
<dbReference type="Proteomes" id="UP000242367">
    <property type="component" value="Unassembled WGS sequence"/>
</dbReference>